<keyword evidence="1" id="KW-0472">Membrane</keyword>
<gene>
    <name evidence="2" type="ORF">BLCOC_20260</name>
</gene>
<evidence type="ECO:0000313" key="3">
    <source>
        <dbReference type="Proteomes" id="UP001325248"/>
    </source>
</evidence>
<sequence length="154" mass="17980">MLPVFFIDKTIYVPYNVNEFIHIIGGNILYLNFIFAWSSTIGLILLFIIYPLRIYISGNDIKNRTYLLKVNKLLHKIHKTLGIIILILTFIHCRLSSQKLGVNTGTLCIILMIFILGSYLFKKQLKNKWLKIHRMLTIILLITIILHIILTRLT</sequence>
<keyword evidence="1" id="KW-0812">Transmembrane</keyword>
<evidence type="ECO:0008006" key="4">
    <source>
        <dbReference type="Google" id="ProtNLM"/>
    </source>
</evidence>
<proteinExistence type="predicted"/>
<feature type="transmembrane region" description="Helical" evidence="1">
    <location>
        <begin position="104"/>
        <end position="121"/>
    </location>
</feature>
<evidence type="ECO:0000256" key="1">
    <source>
        <dbReference type="SAM" id="Phobius"/>
    </source>
</evidence>
<accession>A0ABZ0U8X4</accession>
<evidence type="ECO:0000313" key="2">
    <source>
        <dbReference type="EMBL" id="WPX73676.1"/>
    </source>
</evidence>
<feature type="transmembrane region" description="Helical" evidence="1">
    <location>
        <begin position="28"/>
        <end position="52"/>
    </location>
</feature>
<keyword evidence="1" id="KW-1133">Transmembrane helix</keyword>
<reference evidence="2" key="1">
    <citation type="submission" date="2023-10" db="EMBL/GenBank/DDBJ databases">
        <title>Genome sequence of Blautia coccoides DSM 935.</title>
        <authorList>
            <person name="Boeer T."/>
            <person name="Bengelsdorf F.R."/>
            <person name="Daniel R."/>
            <person name="Poehlein A."/>
        </authorList>
    </citation>
    <scope>NUCLEOTIDE SEQUENCE [LARGE SCALE GENOMIC DNA]</scope>
    <source>
        <strain evidence="2">DSM 935</strain>
    </source>
</reference>
<feature type="transmembrane region" description="Helical" evidence="1">
    <location>
        <begin position="73"/>
        <end position="92"/>
    </location>
</feature>
<feature type="transmembrane region" description="Helical" evidence="1">
    <location>
        <begin position="133"/>
        <end position="150"/>
    </location>
</feature>
<name>A0ABZ0U8X4_9FIRM</name>
<dbReference type="Proteomes" id="UP001325248">
    <property type="component" value="Chromosome"/>
</dbReference>
<keyword evidence="3" id="KW-1185">Reference proteome</keyword>
<organism evidence="2 3">
    <name type="scientific">Blautia producta</name>
    <dbReference type="NCBI Taxonomy" id="33035"/>
    <lineage>
        <taxon>Bacteria</taxon>
        <taxon>Bacillati</taxon>
        <taxon>Bacillota</taxon>
        <taxon>Clostridia</taxon>
        <taxon>Lachnospirales</taxon>
        <taxon>Lachnospiraceae</taxon>
        <taxon>Blautia</taxon>
    </lineage>
</organism>
<protein>
    <recommendedName>
        <fullName evidence="4">Ferric reductase like protein</fullName>
    </recommendedName>
</protein>
<dbReference type="EMBL" id="CP136422">
    <property type="protein sequence ID" value="WPX73676.1"/>
    <property type="molecule type" value="Genomic_DNA"/>
</dbReference>